<accession>A0A914PFQ1</accession>
<dbReference type="WBParaSite" id="PDA_v2.g14399.t1">
    <property type="protein sequence ID" value="PDA_v2.g14399.t1"/>
    <property type="gene ID" value="PDA_v2.g14399"/>
</dbReference>
<protein>
    <submittedName>
        <fullName evidence="2">Uncharacterized protein</fullName>
    </submittedName>
</protein>
<proteinExistence type="predicted"/>
<organism evidence="1 2">
    <name type="scientific">Panagrolaimus davidi</name>
    <dbReference type="NCBI Taxonomy" id="227884"/>
    <lineage>
        <taxon>Eukaryota</taxon>
        <taxon>Metazoa</taxon>
        <taxon>Ecdysozoa</taxon>
        <taxon>Nematoda</taxon>
        <taxon>Chromadorea</taxon>
        <taxon>Rhabditida</taxon>
        <taxon>Tylenchina</taxon>
        <taxon>Panagrolaimomorpha</taxon>
        <taxon>Panagrolaimoidea</taxon>
        <taxon>Panagrolaimidae</taxon>
        <taxon>Panagrolaimus</taxon>
    </lineage>
</organism>
<dbReference type="Proteomes" id="UP000887578">
    <property type="component" value="Unplaced"/>
</dbReference>
<reference evidence="2" key="1">
    <citation type="submission" date="2022-11" db="UniProtKB">
        <authorList>
            <consortium name="WormBaseParasite"/>
        </authorList>
    </citation>
    <scope>IDENTIFICATION</scope>
</reference>
<evidence type="ECO:0000313" key="2">
    <source>
        <dbReference type="WBParaSite" id="PDA_v2.g14399.t1"/>
    </source>
</evidence>
<evidence type="ECO:0000313" key="1">
    <source>
        <dbReference type="Proteomes" id="UP000887578"/>
    </source>
</evidence>
<keyword evidence="1" id="KW-1185">Reference proteome</keyword>
<sequence length="234" mass="27085">MVNLLPYPLRHFLKSPKKASTSIQTTVKSKDLTKSNPKSDSLILYPHHKVQNLPLLSTSNLFQKESDNSFKKCITSIISILSLGFTLMMMEDDSNDENEFMIPEVFIENSIDIDMANILKDKKFYDYLLQSLTDHYGKLIGWENVTMRSEFSKEFFARYWECLMKMADIDQAPPLNLEEHEQHGKTNDGFDYILHSLFGVCESRIDLRITKKFVFNGKDLGNFDFVFCTASFIS</sequence>
<dbReference type="AlphaFoldDB" id="A0A914PFQ1"/>
<name>A0A914PFQ1_9BILA</name>